<proteinExistence type="predicted"/>
<feature type="domain" description="EF-hand" evidence="3">
    <location>
        <begin position="2"/>
        <end position="37"/>
    </location>
</feature>
<dbReference type="InterPro" id="IPR018247">
    <property type="entry name" value="EF_Hand_1_Ca_BS"/>
</dbReference>
<dbReference type="PROSITE" id="PS00018">
    <property type="entry name" value="EF_HAND_1"/>
    <property type="match status" value="2"/>
</dbReference>
<dbReference type="WBParaSite" id="maker-uti_cns_0004173-snap-gene-0.12-mRNA-1">
    <property type="protein sequence ID" value="maker-uti_cns_0004173-snap-gene-0.12-mRNA-1"/>
    <property type="gene ID" value="maker-uti_cns_0004173-snap-gene-0.12"/>
</dbReference>
<name>A0A1I8GQN3_9PLAT</name>
<dbReference type="Proteomes" id="UP000095280">
    <property type="component" value="Unplaced"/>
</dbReference>
<evidence type="ECO:0000313" key="6">
    <source>
        <dbReference type="WBParaSite" id="maker-uti_cns_0004173-snap-gene-0.12-mRNA-1"/>
    </source>
</evidence>
<feature type="domain" description="EF-hand" evidence="3">
    <location>
        <begin position="78"/>
        <end position="113"/>
    </location>
</feature>
<dbReference type="Gene3D" id="1.10.238.10">
    <property type="entry name" value="EF-hand"/>
    <property type="match status" value="2"/>
</dbReference>
<evidence type="ECO:0000256" key="1">
    <source>
        <dbReference type="ARBA" id="ARBA00022737"/>
    </source>
</evidence>
<dbReference type="InterPro" id="IPR011992">
    <property type="entry name" value="EF-hand-dom_pair"/>
</dbReference>
<dbReference type="WBParaSite" id="maker-uti_cns_0046037-snap-gene-0.24-mRNA-1">
    <property type="protein sequence ID" value="maker-uti_cns_0046037-snap-gene-0.24-mRNA-1"/>
    <property type="gene ID" value="maker-uti_cns_0046037-snap-gene-0.24"/>
</dbReference>
<sequence length="151" mass="18021">MTTEEELLKAFRMIDKKGAGVITADELREYLYKRQHNELFVQKYLRLFDRNRDGKITLDEYQKTLNEIPRAQRQAIVFRYSQWRHLFEKIDKDGNGFITKQELLQAIQEMGAGSMFGAADVDKFFANSDKDYDGRINYREFLEWMNQSQDE</sequence>
<keyword evidence="2" id="KW-0106">Calcium</keyword>
<feature type="domain" description="EF-hand" evidence="3">
    <location>
        <begin position="41"/>
        <end position="71"/>
    </location>
</feature>
<protein>
    <submittedName>
        <fullName evidence="5 6">Calmodulin</fullName>
    </submittedName>
</protein>
<keyword evidence="4" id="KW-1185">Reference proteome</keyword>
<evidence type="ECO:0000313" key="5">
    <source>
        <dbReference type="WBParaSite" id="maker-uti_cns_0002753-snap-gene-0.23-mRNA-1"/>
    </source>
</evidence>
<dbReference type="PANTHER" id="PTHR23050">
    <property type="entry name" value="CALCIUM BINDING PROTEIN"/>
    <property type="match status" value="1"/>
</dbReference>
<evidence type="ECO:0000259" key="3">
    <source>
        <dbReference type="PROSITE" id="PS50222"/>
    </source>
</evidence>
<dbReference type="Pfam" id="PF13499">
    <property type="entry name" value="EF-hand_7"/>
    <property type="match status" value="2"/>
</dbReference>
<dbReference type="CDD" id="cd00051">
    <property type="entry name" value="EFh"/>
    <property type="match status" value="1"/>
</dbReference>
<dbReference type="InterPro" id="IPR050145">
    <property type="entry name" value="Centrin_CML-like"/>
</dbReference>
<organism evidence="4 5">
    <name type="scientific">Macrostomum lignano</name>
    <dbReference type="NCBI Taxonomy" id="282301"/>
    <lineage>
        <taxon>Eukaryota</taxon>
        <taxon>Metazoa</taxon>
        <taxon>Spiralia</taxon>
        <taxon>Lophotrochozoa</taxon>
        <taxon>Platyhelminthes</taxon>
        <taxon>Rhabditophora</taxon>
        <taxon>Macrostomorpha</taxon>
        <taxon>Macrostomida</taxon>
        <taxon>Macrostomidae</taxon>
        <taxon>Macrostomum</taxon>
    </lineage>
</organism>
<dbReference type="WBParaSite" id="maker-uti_cns_0002753-snap-gene-0.23-mRNA-1">
    <property type="protein sequence ID" value="maker-uti_cns_0002753-snap-gene-0.23-mRNA-1"/>
    <property type="gene ID" value="maker-uti_cns_0002753-snap-gene-0.23"/>
</dbReference>
<dbReference type="GO" id="GO:0005509">
    <property type="term" value="F:calcium ion binding"/>
    <property type="evidence" value="ECO:0007669"/>
    <property type="project" value="InterPro"/>
</dbReference>
<dbReference type="SUPFAM" id="SSF47473">
    <property type="entry name" value="EF-hand"/>
    <property type="match status" value="1"/>
</dbReference>
<keyword evidence="1" id="KW-0677">Repeat</keyword>
<accession>A0A1I8GQN3</accession>
<reference evidence="5 6" key="1">
    <citation type="submission" date="2016-11" db="UniProtKB">
        <authorList>
            <consortium name="WormBaseParasite"/>
        </authorList>
    </citation>
    <scope>IDENTIFICATION</scope>
</reference>
<dbReference type="PROSITE" id="PS50222">
    <property type="entry name" value="EF_HAND_2"/>
    <property type="match status" value="4"/>
</dbReference>
<dbReference type="SMART" id="SM00054">
    <property type="entry name" value="EFh"/>
    <property type="match status" value="4"/>
</dbReference>
<evidence type="ECO:0000256" key="2">
    <source>
        <dbReference type="ARBA" id="ARBA00022837"/>
    </source>
</evidence>
<dbReference type="InterPro" id="IPR002048">
    <property type="entry name" value="EF_hand_dom"/>
</dbReference>
<evidence type="ECO:0000313" key="4">
    <source>
        <dbReference type="Proteomes" id="UP000095280"/>
    </source>
</evidence>
<dbReference type="AlphaFoldDB" id="A0A1I8GQN3"/>
<feature type="domain" description="EF-hand" evidence="3">
    <location>
        <begin position="116"/>
        <end position="151"/>
    </location>
</feature>